<feature type="domain" description="Beta-lactamase-related" evidence="1">
    <location>
        <begin position="10"/>
        <end position="92"/>
    </location>
</feature>
<dbReference type="Pfam" id="PF00144">
    <property type="entry name" value="Beta-lactamase"/>
    <property type="match status" value="1"/>
</dbReference>
<feature type="non-terminal residue" evidence="2">
    <location>
        <position position="1"/>
    </location>
</feature>
<accession>A0A941IQQ0</accession>
<feature type="non-terminal residue" evidence="2">
    <location>
        <position position="100"/>
    </location>
</feature>
<organism evidence="2 3">
    <name type="scientific">Actinospica acidithermotolerans</name>
    <dbReference type="NCBI Taxonomy" id="2828514"/>
    <lineage>
        <taxon>Bacteria</taxon>
        <taxon>Bacillati</taxon>
        <taxon>Actinomycetota</taxon>
        <taxon>Actinomycetes</taxon>
        <taxon>Catenulisporales</taxon>
        <taxon>Actinospicaceae</taxon>
        <taxon>Actinospica</taxon>
    </lineage>
</organism>
<name>A0A941IQQ0_9ACTN</name>
<dbReference type="InterPro" id="IPR012338">
    <property type="entry name" value="Beta-lactam/transpept-like"/>
</dbReference>
<dbReference type="RefSeq" id="WP_212522634.1">
    <property type="nucleotide sequence ID" value="NZ_JAGSOH010000327.1"/>
</dbReference>
<protein>
    <submittedName>
        <fullName evidence="2">Beta-lactamase family protein</fullName>
    </submittedName>
</protein>
<evidence type="ECO:0000313" key="3">
    <source>
        <dbReference type="Proteomes" id="UP000676325"/>
    </source>
</evidence>
<dbReference type="PANTHER" id="PTHR46825">
    <property type="entry name" value="D-ALANYL-D-ALANINE-CARBOXYPEPTIDASE/ENDOPEPTIDASE AMPH"/>
    <property type="match status" value="1"/>
</dbReference>
<evidence type="ECO:0000313" key="2">
    <source>
        <dbReference type="EMBL" id="MBR7831536.1"/>
    </source>
</evidence>
<reference evidence="2" key="1">
    <citation type="submission" date="2021-04" db="EMBL/GenBank/DDBJ databases">
        <title>Genome based classification of Actinospica acidithermotolerans sp. nov., an actinobacterium isolated from an Indonesian hot spring.</title>
        <authorList>
            <person name="Kusuma A.B."/>
            <person name="Putra K.E."/>
            <person name="Nafisah S."/>
            <person name="Loh J."/>
            <person name="Nouioui I."/>
            <person name="Goodfellow M."/>
        </authorList>
    </citation>
    <scope>NUCLEOTIDE SEQUENCE</scope>
    <source>
        <strain evidence="2">MGRD01-02</strain>
    </source>
</reference>
<dbReference type="InterPro" id="IPR001466">
    <property type="entry name" value="Beta-lactam-related"/>
</dbReference>
<sequence length="100" mass="10992">DWRLIADTGDADDALAEFIARLADLEQIGAPGGRASYSQVGFSIVARIIEKVTGLTFERAVQTLVLEPLELRNTFYELREVKSRTAAFGHNADENGQLIV</sequence>
<comment type="caution">
    <text evidence="2">The sequence shown here is derived from an EMBL/GenBank/DDBJ whole genome shotgun (WGS) entry which is preliminary data.</text>
</comment>
<dbReference type="AlphaFoldDB" id="A0A941IQQ0"/>
<dbReference type="Proteomes" id="UP000676325">
    <property type="component" value="Unassembled WGS sequence"/>
</dbReference>
<dbReference type="SUPFAM" id="SSF56601">
    <property type="entry name" value="beta-lactamase/transpeptidase-like"/>
    <property type="match status" value="1"/>
</dbReference>
<dbReference type="InterPro" id="IPR050491">
    <property type="entry name" value="AmpC-like"/>
</dbReference>
<gene>
    <name evidence="2" type="ORF">KDK95_34930</name>
</gene>
<dbReference type="EMBL" id="JAGSOH010000327">
    <property type="protein sequence ID" value="MBR7831536.1"/>
    <property type="molecule type" value="Genomic_DNA"/>
</dbReference>
<dbReference type="Gene3D" id="3.40.710.10">
    <property type="entry name" value="DD-peptidase/beta-lactamase superfamily"/>
    <property type="match status" value="1"/>
</dbReference>
<evidence type="ECO:0000259" key="1">
    <source>
        <dbReference type="Pfam" id="PF00144"/>
    </source>
</evidence>
<dbReference type="PANTHER" id="PTHR46825:SF9">
    <property type="entry name" value="BETA-LACTAMASE-RELATED DOMAIN-CONTAINING PROTEIN"/>
    <property type="match status" value="1"/>
</dbReference>
<proteinExistence type="predicted"/>
<keyword evidence="3" id="KW-1185">Reference proteome</keyword>